<dbReference type="PRINTS" id="PR01071">
    <property type="entry name" value="ACOABIOTINCC"/>
</dbReference>
<dbReference type="Gene3D" id="2.40.50.100">
    <property type="match status" value="1"/>
</dbReference>
<proteinExistence type="predicted"/>
<evidence type="ECO:0000256" key="4">
    <source>
        <dbReference type="ARBA" id="ARBA00022516"/>
    </source>
</evidence>
<feature type="compositionally biased region" description="Low complexity" evidence="10">
    <location>
        <begin position="51"/>
        <end position="63"/>
    </location>
</feature>
<evidence type="ECO:0000256" key="7">
    <source>
        <dbReference type="ARBA" id="ARBA00023160"/>
    </source>
</evidence>
<reference evidence="12 13" key="1">
    <citation type="submission" date="2024-02" db="EMBL/GenBank/DDBJ databases">
        <title>Genome analysis and characterization of Microbaculum marinisediminis sp. nov., isolated from marine sediment.</title>
        <authorList>
            <person name="Du Z.-J."/>
            <person name="Ye Y.-Q."/>
            <person name="Zhang Z.-R."/>
            <person name="Yuan S.-M."/>
            <person name="Zhang X.-Y."/>
        </authorList>
    </citation>
    <scope>NUCLEOTIDE SEQUENCE [LARGE SCALE GENOMIC DNA]</scope>
    <source>
        <strain evidence="12 13">SDUM1044001</strain>
    </source>
</reference>
<dbReference type="CDD" id="cd06850">
    <property type="entry name" value="biotinyl_domain"/>
    <property type="match status" value="1"/>
</dbReference>
<dbReference type="GO" id="GO:0003989">
    <property type="term" value="F:acetyl-CoA carboxylase activity"/>
    <property type="evidence" value="ECO:0007669"/>
    <property type="project" value="InterPro"/>
</dbReference>
<evidence type="ECO:0000256" key="8">
    <source>
        <dbReference type="ARBA" id="ARBA00023267"/>
    </source>
</evidence>
<comment type="function">
    <text evidence="1 9">This protein is a component of the acetyl coenzyme A carboxylase complex; first, biotin carboxylase catalyzes the carboxylation of the carrier protein and then the transcarboxylase transfers the carboxyl group to form malonyl-CoA.</text>
</comment>
<feature type="domain" description="Lipoyl-binding" evidence="11">
    <location>
        <begin position="80"/>
        <end position="156"/>
    </location>
</feature>
<dbReference type="GO" id="GO:0009317">
    <property type="term" value="C:acetyl-CoA carboxylase complex"/>
    <property type="evidence" value="ECO:0007669"/>
    <property type="project" value="InterPro"/>
</dbReference>
<dbReference type="AlphaFoldDB" id="A0AAW9RUR5"/>
<evidence type="ECO:0000256" key="6">
    <source>
        <dbReference type="ARBA" id="ARBA00023098"/>
    </source>
</evidence>
<keyword evidence="7 9" id="KW-0275">Fatty acid biosynthesis</keyword>
<dbReference type="SUPFAM" id="SSF51230">
    <property type="entry name" value="Single hybrid motif"/>
    <property type="match status" value="1"/>
</dbReference>
<gene>
    <name evidence="12" type="primary">accB</name>
    <name evidence="12" type="ORF">V3328_18475</name>
</gene>
<dbReference type="Proteomes" id="UP001378188">
    <property type="component" value="Unassembled WGS sequence"/>
</dbReference>
<keyword evidence="4 9" id="KW-0444">Lipid biosynthesis</keyword>
<feature type="region of interest" description="Disordered" evidence="10">
    <location>
        <begin position="51"/>
        <end position="91"/>
    </location>
</feature>
<keyword evidence="6 9" id="KW-0443">Lipid metabolism</keyword>
<evidence type="ECO:0000259" key="11">
    <source>
        <dbReference type="PROSITE" id="PS50968"/>
    </source>
</evidence>
<protein>
    <recommendedName>
        <fullName evidence="3 9">Biotin carboxyl carrier protein of acetyl-CoA carboxylase</fullName>
    </recommendedName>
</protein>
<dbReference type="RefSeq" id="WP_340331171.1">
    <property type="nucleotide sequence ID" value="NZ_JAZHOF010000007.1"/>
</dbReference>
<dbReference type="InterPro" id="IPR050709">
    <property type="entry name" value="Biotin_Carboxyl_Carrier/Decarb"/>
</dbReference>
<keyword evidence="12" id="KW-0436">Ligase</keyword>
<evidence type="ECO:0000256" key="10">
    <source>
        <dbReference type="SAM" id="MobiDB-lite"/>
    </source>
</evidence>
<dbReference type="PANTHER" id="PTHR45266">
    <property type="entry name" value="OXALOACETATE DECARBOXYLASE ALPHA CHAIN"/>
    <property type="match status" value="1"/>
</dbReference>
<dbReference type="EMBL" id="JAZHOF010000007">
    <property type="protein sequence ID" value="MEJ8573481.1"/>
    <property type="molecule type" value="Genomic_DNA"/>
</dbReference>
<dbReference type="Pfam" id="PF00364">
    <property type="entry name" value="Biotin_lipoyl"/>
    <property type="match status" value="1"/>
</dbReference>
<accession>A0AAW9RUR5</accession>
<keyword evidence="5 9" id="KW-0276">Fatty acid metabolism</keyword>
<name>A0AAW9RUR5_9HYPH</name>
<dbReference type="PROSITE" id="PS50968">
    <property type="entry name" value="BIOTINYL_LIPOYL"/>
    <property type="match status" value="1"/>
</dbReference>
<comment type="caution">
    <text evidence="12">The sequence shown here is derived from an EMBL/GenBank/DDBJ whole genome shotgun (WGS) entry which is preliminary data.</text>
</comment>
<dbReference type="PROSITE" id="PS00188">
    <property type="entry name" value="BIOTIN"/>
    <property type="match status" value="1"/>
</dbReference>
<comment type="pathway">
    <text evidence="2 9">Lipid metabolism; fatty acid biosynthesis.</text>
</comment>
<evidence type="ECO:0000256" key="9">
    <source>
        <dbReference type="RuleBase" id="RU364072"/>
    </source>
</evidence>
<evidence type="ECO:0000256" key="1">
    <source>
        <dbReference type="ARBA" id="ARBA00003761"/>
    </source>
</evidence>
<organism evidence="12 13">
    <name type="scientific">Microbaculum marinum</name>
    <dbReference type="NCBI Taxonomy" id="1764581"/>
    <lineage>
        <taxon>Bacteria</taxon>
        <taxon>Pseudomonadati</taxon>
        <taxon>Pseudomonadota</taxon>
        <taxon>Alphaproteobacteria</taxon>
        <taxon>Hyphomicrobiales</taxon>
        <taxon>Tepidamorphaceae</taxon>
        <taxon>Microbaculum</taxon>
    </lineage>
</organism>
<dbReference type="NCBIfam" id="TIGR00531">
    <property type="entry name" value="BCCP"/>
    <property type="match status" value="1"/>
</dbReference>
<dbReference type="InterPro" id="IPR001882">
    <property type="entry name" value="Biotin_BS"/>
</dbReference>
<evidence type="ECO:0000256" key="3">
    <source>
        <dbReference type="ARBA" id="ARBA00017562"/>
    </source>
</evidence>
<dbReference type="PANTHER" id="PTHR45266:SF3">
    <property type="entry name" value="OXALOACETATE DECARBOXYLASE ALPHA CHAIN"/>
    <property type="match status" value="1"/>
</dbReference>
<evidence type="ECO:0000256" key="2">
    <source>
        <dbReference type="ARBA" id="ARBA00005194"/>
    </source>
</evidence>
<evidence type="ECO:0000313" key="12">
    <source>
        <dbReference type="EMBL" id="MEJ8573481.1"/>
    </source>
</evidence>
<dbReference type="FunFam" id="2.40.50.100:FF:000003">
    <property type="entry name" value="Acetyl-CoA carboxylase biotin carboxyl carrier protein"/>
    <property type="match status" value="1"/>
</dbReference>
<evidence type="ECO:0000313" key="13">
    <source>
        <dbReference type="Proteomes" id="UP001378188"/>
    </source>
</evidence>
<dbReference type="InterPro" id="IPR001249">
    <property type="entry name" value="AcCoA_biotinCC"/>
</dbReference>
<sequence length="156" mass="16234">MAKSGRDIDQELIRELASLLTETDLSEIEIEQNGLRVRVARSVTVAAPVAAHAAPAPGPVSSADRGEGRPATTADTGLKPGTVTSPMVGTAYRAPEPGAQPFVDVGTAVREGQTLLIVEAMKTMNPIPAPRTGTVTAILVEDGQPVEYGEPLLVIE</sequence>
<dbReference type="InterPro" id="IPR000089">
    <property type="entry name" value="Biotin_lipoyl"/>
</dbReference>
<keyword evidence="8 9" id="KW-0092">Biotin</keyword>
<evidence type="ECO:0000256" key="5">
    <source>
        <dbReference type="ARBA" id="ARBA00022832"/>
    </source>
</evidence>
<dbReference type="InterPro" id="IPR011053">
    <property type="entry name" value="Single_hybrid_motif"/>
</dbReference>
<keyword evidence="13" id="KW-1185">Reference proteome</keyword>
<dbReference type="GO" id="GO:0006633">
    <property type="term" value="P:fatty acid biosynthetic process"/>
    <property type="evidence" value="ECO:0007669"/>
    <property type="project" value="UniProtKB-KW"/>
</dbReference>